<proteinExistence type="predicted"/>
<evidence type="ECO:0000256" key="1">
    <source>
        <dbReference type="SAM" id="Coils"/>
    </source>
</evidence>
<feature type="compositionally biased region" description="Basic and acidic residues" evidence="2">
    <location>
        <begin position="45"/>
        <end position="54"/>
    </location>
</feature>
<keyword evidence="4" id="KW-1185">Reference proteome</keyword>
<sequence>MPQPGNSKTNHRTQNRNGDAAATKQSLKARAHKPLPQPPGQETGSSKKDKDGRIADITAAYQASSDFESNNQDAISKTGSTFASSAEVKAIEEKVKDFSTSSQVLMDILDDVRKVHPVIDVVVLAFKAVVMLELKRKNNDQKVLVLQVRMQDMMEIFVQLRVIAPAQKEPNRGFTVEESLKKLCTRISEDIWSCANLCDSYSKKKLIVKLLKSPIYEGRLAEYIQTFIERRTELGTVLGMFTAHKIHSTFTLLEANQQVLNSIADSVKVIFEKLRTQTPLEKELWRIIEDRGGVEKCTSDESALKELLKIASCGARDPRETTESPLHVPMNTYATPSATYYPTQRQPRSGASHGDPVYATPTPTPIYYGQGSRNNSTGEHRVFMPPSGPPEARAEARRSHGRSNLYPTQSGYSTPFDPIPGPSVRPSDPFRPASPQNAYTHSASRPFHYSHSRSRPAHQSAPYYVSPVRLPEPVIPGMVPSENFGPVPAPPYEYEDRELHRAPVYELDVQVVEPPQHVINDLKEELQIDVDADLKKNMKVFSRKLDEQRRQLKQIEDTVVRQGNRVVSAIREGPHDRIHDPELREIWKEMGWKLGVPAQEFVHTLHDYYVAQYSDSSFLDSHLNSPAAPGSTAEDQAVALREAFSAAKQRAAERWALKHINVTNIVPLMEVFDGDASGYVSVWEANQVASLRPNNWSFLQWLAYWAAGRHFTIWQYRQKIGAIILHMFRALEDLLPTNRAVVDHYLLNVPNVEQVLGRILPCTEQPEGIFAEKIAAYTRTEESIMAQKLNALNYEIDGPDTLGLIIGESQIERNLLPLIYLLLKHHLTVMQAGTRIVFDREELSTAEESLQQIFDAIRARIETLQWLFRFNSLYGSVEEQLDTFAFGMYSNVFQGYYPDATQLDFNTPESDVVDLGKFNPDVNFKYPSPKIIDPQEASVRPFKLKDYITGVEGFWTGYLFDERHIPIHGMIEFQVQSWNFSDEAFGAIGSYSQGTLSIEGTIRIHKQQGELQAIFQCHPDYRMDQKFDIFLRGTLDIERDSSSKNARSLPAQYTVSGEWGYTSSLSETRGICYFSQTPAWAHHFKSRILETTNTWGRPTRAHSLWKFASDAVLHQVYSEKGLLRTKTVREMLAQLHRGAEISRYQYLLDNQPLNDKDQAEMNKLLLVSAPWNSRFYRSVARTRFNWATLHHYTWCTVCKNIVFGDYFTCYSCSVEGANPGTYDFCSNCRSYHDTPPTLGHSLIKRKRFDHFRDQYPLYELSTRPTSLPSLDSERSMSPIQDDVEIPAAPSALARNNSNASDTKRVRFSLSALRPSSSRYVVHKRHTSYPIGWVTSGPLLSVTSGPHSTDETAVDEFEQATVMMERRCVSCNTVVDLTRDLYWSCVVCSNPKKQEYVVVCSECEPKDRPPIVGLDGGESGHTLEHPILRVRAPPDPYGFNSASWSMEDPDSHISKRKMALKFIKGMFKGLNKDVWGGGSEDGDWRVNY</sequence>
<feature type="region of interest" description="Disordered" evidence="2">
    <location>
        <begin position="1"/>
        <end position="55"/>
    </location>
</feature>
<dbReference type="EMBL" id="ML769659">
    <property type="protein sequence ID" value="KAE9390394.1"/>
    <property type="molecule type" value="Genomic_DNA"/>
</dbReference>
<feature type="compositionally biased region" description="Polar residues" evidence="2">
    <location>
        <begin position="434"/>
        <end position="443"/>
    </location>
</feature>
<accession>A0A6A4GZ71</accession>
<organism evidence="3 4">
    <name type="scientific">Gymnopus androsaceus JB14</name>
    <dbReference type="NCBI Taxonomy" id="1447944"/>
    <lineage>
        <taxon>Eukaryota</taxon>
        <taxon>Fungi</taxon>
        <taxon>Dikarya</taxon>
        <taxon>Basidiomycota</taxon>
        <taxon>Agaricomycotina</taxon>
        <taxon>Agaricomycetes</taxon>
        <taxon>Agaricomycetidae</taxon>
        <taxon>Agaricales</taxon>
        <taxon>Marasmiineae</taxon>
        <taxon>Omphalotaceae</taxon>
        <taxon>Gymnopus</taxon>
    </lineage>
</organism>
<dbReference type="OrthoDB" id="2122982at2759"/>
<feature type="coiled-coil region" evidence="1">
    <location>
        <begin position="538"/>
        <end position="565"/>
    </location>
</feature>
<dbReference type="SUPFAM" id="SSF57850">
    <property type="entry name" value="RING/U-box"/>
    <property type="match status" value="1"/>
</dbReference>
<evidence type="ECO:0000313" key="4">
    <source>
        <dbReference type="Proteomes" id="UP000799118"/>
    </source>
</evidence>
<protein>
    <submittedName>
        <fullName evidence="3">Uncharacterized protein</fullName>
    </submittedName>
</protein>
<feature type="region of interest" description="Disordered" evidence="2">
    <location>
        <begin position="316"/>
        <end position="458"/>
    </location>
</feature>
<evidence type="ECO:0000256" key="2">
    <source>
        <dbReference type="SAM" id="MobiDB-lite"/>
    </source>
</evidence>
<reference evidence="3" key="1">
    <citation type="journal article" date="2019" name="Environ. Microbiol.">
        <title>Fungal ecological strategies reflected in gene transcription - a case study of two litter decomposers.</title>
        <authorList>
            <person name="Barbi F."/>
            <person name="Kohler A."/>
            <person name="Barry K."/>
            <person name="Baskaran P."/>
            <person name="Daum C."/>
            <person name="Fauchery L."/>
            <person name="Ihrmark K."/>
            <person name="Kuo A."/>
            <person name="LaButti K."/>
            <person name="Lipzen A."/>
            <person name="Morin E."/>
            <person name="Grigoriev I.V."/>
            <person name="Henrissat B."/>
            <person name="Lindahl B."/>
            <person name="Martin F."/>
        </authorList>
    </citation>
    <scope>NUCLEOTIDE SEQUENCE</scope>
    <source>
        <strain evidence="3">JB14</strain>
    </source>
</reference>
<name>A0A6A4GZ71_9AGAR</name>
<evidence type="ECO:0000313" key="3">
    <source>
        <dbReference type="EMBL" id="KAE9390394.1"/>
    </source>
</evidence>
<gene>
    <name evidence="3" type="ORF">BT96DRAFT_865607</name>
</gene>
<dbReference type="Proteomes" id="UP000799118">
    <property type="component" value="Unassembled WGS sequence"/>
</dbReference>
<feature type="compositionally biased region" description="Low complexity" evidence="2">
    <location>
        <begin position="332"/>
        <end position="343"/>
    </location>
</feature>
<keyword evidence="1" id="KW-0175">Coiled coil</keyword>